<organism evidence="1 2">
    <name type="scientific">SAR86 cluster bacterium BACL1 MAG-120820-bin45</name>
    <dbReference type="NCBI Taxonomy" id="1655612"/>
    <lineage>
        <taxon>Bacteria</taxon>
        <taxon>Pseudomonadati</taxon>
        <taxon>Pseudomonadota</taxon>
        <taxon>Gammaproteobacteria</taxon>
        <taxon>SAR86 cluster</taxon>
    </lineage>
</organism>
<dbReference type="PANTHER" id="PTHR34496:SF10">
    <property type="entry name" value="GLCNAC TRANSFERASE"/>
    <property type="match status" value="1"/>
</dbReference>
<dbReference type="Pfam" id="PF11397">
    <property type="entry name" value="GlcNAc"/>
    <property type="match status" value="1"/>
</dbReference>
<dbReference type="AlphaFoldDB" id="A0A0R2U650"/>
<dbReference type="InterPro" id="IPR021067">
    <property type="entry name" value="Glycosyltransferase"/>
</dbReference>
<proteinExistence type="predicted"/>
<dbReference type="SUPFAM" id="SSF53448">
    <property type="entry name" value="Nucleotide-diphospho-sugar transferases"/>
    <property type="match status" value="1"/>
</dbReference>
<gene>
    <name evidence="1" type="ORF">ABS10_02210</name>
</gene>
<dbReference type="PANTHER" id="PTHR34496">
    <property type="entry name" value="GLCNAC TRANSFERASE-RELATED"/>
    <property type="match status" value="1"/>
</dbReference>
<evidence type="ECO:0008006" key="3">
    <source>
        <dbReference type="Google" id="ProtNLM"/>
    </source>
</evidence>
<dbReference type="STRING" id="1655612.ABS10_02210"/>
<name>A0A0R2U650_9GAMM</name>
<reference evidence="1 2" key="1">
    <citation type="submission" date="2015-10" db="EMBL/GenBank/DDBJ databases">
        <title>Metagenome-Assembled Genomes uncover a global brackish microbiome.</title>
        <authorList>
            <person name="Hugerth L.W."/>
            <person name="Larsson J."/>
            <person name="Alneberg J."/>
            <person name="Lindh M.V."/>
            <person name="Legrand C."/>
            <person name="Pinhassi J."/>
            <person name="Andersson A.F."/>
        </authorList>
    </citation>
    <scope>NUCLEOTIDE SEQUENCE [LARGE SCALE GENOMIC DNA]</scope>
    <source>
        <strain evidence="1">BACL1 MAG-120820-bin45</strain>
    </source>
</reference>
<dbReference type="EMBL" id="LICS01000063">
    <property type="protein sequence ID" value="KRO94950.1"/>
    <property type="molecule type" value="Genomic_DNA"/>
</dbReference>
<protein>
    <recommendedName>
        <fullName evidence="3">Glycosyltransferase 2-like domain-containing protein</fullName>
    </recommendedName>
</protein>
<sequence>MSIFISIASYQDPLLVSTIFGAYNNAKNKDELIFSICDQSDNPINIDDLDFADQVRYEHVNPVFSRGPCWARHRAQTFYQEEDYFLQIDSHTQFLPNWDELFKEALLKIEAAGLTDGYFAKPIITSYPRSFKVLDFERGLFELNTGDKHTQVITYMKDSLFSRGSFSRQIGIPTKHTEITHAYLMAAGCIFTRGKFVKDIPYDPNYYFYGEELSMALRAFTHGFSFFHIPDVPLFHLYTDVSNIPRKLHWDPEDDANRAIKWHELEQKSLDRLDDLFAGKIEGSMGLGSQRSLKDYAVISGVDLKNKIVLNLEQATESAFLESVEWTKNPIEK</sequence>
<dbReference type="InterPro" id="IPR029044">
    <property type="entry name" value="Nucleotide-diphossugar_trans"/>
</dbReference>
<dbReference type="Proteomes" id="UP000051027">
    <property type="component" value="Unassembled WGS sequence"/>
</dbReference>
<dbReference type="Gene3D" id="3.90.550.10">
    <property type="entry name" value="Spore Coat Polysaccharide Biosynthesis Protein SpsA, Chain A"/>
    <property type="match status" value="1"/>
</dbReference>
<comment type="caution">
    <text evidence="1">The sequence shown here is derived from an EMBL/GenBank/DDBJ whole genome shotgun (WGS) entry which is preliminary data.</text>
</comment>
<evidence type="ECO:0000313" key="2">
    <source>
        <dbReference type="Proteomes" id="UP000051027"/>
    </source>
</evidence>
<accession>A0A0R2U650</accession>
<evidence type="ECO:0000313" key="1">
    <source>
        <dbReference type="EMBL" id="KRO94950.1"/>
    </source>
</evidence>